<dbReference type="Proteomes" id="UP001234297">
    <property type="component" value="Chromosome 1"/>
</dbReference>
<protein>
    <submittedName>
        <fullName evidence="1">Uncharacterized protein</fullName>
    </submittedName>
</protein>
<reference evidence="1 2" key="1">
    <citation type="journal article" date="2022" name="Hortic Res">
        <title>A haplotype resolved chromosomal level avocado genome allows analysis of novel avocado genes.</title>
        <authorList>
            <person name="Nath O."/>
            <person name="Fletcher S.J."/>
            <person name="Hayward A."/>
            <person name="Shaw L.M."/>
            <person name="Masouleh A.K."/>
            <person name="Furtado A."/>
            <person name="Henry R.J."/>
            <person name="Mitter N."/>
        </authorList>
    </citation>
    <scope>NUCLEOTIDE SEQUENCE [LARGE SCALE GENOMIC DNA]</scope>
    <source>
        <strain evidence="2">cv. Hass</strain>
    </source>
</reference>
<gene>
    <name evidence="1" type="ORF">MRB53_003351</name>
</gene>
<proteinExistence type="predicted"/>
<comment type="caution">
    <text evidence="1">The sequence shown here is derived from an EMBL/GenBank/DDBJ whole genome shotgun (WGS) entry which is preliminary data.</text>
</comment>
<evidence type="ECO:0000313" key="2">
    <source>
        <dbReference type="Proteomes" id="UP001234297"/>
    </source>
</evidence>
<keyword evidence="2" id="KW-1185">Reference proteome</keyword>
<organism evidence="1 2">
    <name type="scientific">Persea americana</name>
    <name type="common">Avocado</name>
    <dbReference type="NCBI Taxonomy" id="3435"/>
    <lineage>
        <taxon>Eukaryota</taxon>
        <taxon>Viridiplantae</taxon>
        <taxon>Streptophyta</taxon>
        <taxon>Embryophyta</taxon>
        <taxon>Tracheophyta</taxon>
        <taxon>Spermatophyta</taxon>
        <taxon>Magnoliopsida</taxon>
        <taxon>Magnoliidae</taxon>
        <taxon>Laurales</taxon>
        <taxon>Lauraceae</taxon>
        <taxon>Persea</taxon>
    </lineage>
</organism>
<accession>A0ACC2MXS6</accession>
<evidence type="ECO:0000313" key="1">
    <source>
        <dbReference type="EMBL" id="KAJ8650328.1"/>
    </source>
</evidence>
<dbReference type="EMBL" id="CM056809">
    <property type="protein sequence ID" value="KAJ8650328.1"/>
    <property type="molecule type" value="Genomic_DNA"/>
</dbReference>
<sequence>MDSSSFLKGVWIRHINEFFQYIYLCIFSLRICWDVVFEIATQAADAKIRRYKWEVNYQFKSPDCYKKLAVAINGRTPDPTILAQQEDAIIVELKKSLVLKILEFTGMEFDRSDHHGAMTERKV</sequence>
<name>A0ACC2MXS6_PERAE</name>